<feature type="region of interest" description="Disordered" evidence="1">
    <location>
        <begin position="344"/>
        <end position="377"/>
    </location>
</feature>
<dbReference type="RefSeq" id="XP_013288657.1">
    <property type="nucleotide sequence ID" value="XM_013433203.1"/>
</dbReference>
<dbReference type="SUPFAM" id="SSF46565">
    <property type="entry name" value="Chaperone J-domain"/>
    <property type="match status" value="1"/>
</dbReference>
<evidence type="ECO:0000313" key="2">
    <source>
        <dbReference type="EMBL" id="KIW84849.1"/>
    </source>
</evidence>
<dbReference type="PANTHER" id="PTHR12521">
    <property type="entry name" value="PROTEIN C6ORF130"/>
    <property type="match status" value="1"/>
</dbReference>
<dbReference type="InterPro" id="IPR001623">
    <property type="entry name" value="DnaJ_domain"/>
</dbReference>
<dbReference type="VEuPathDB" id="FungiDB:Z517_00237"/>
<dbReference type="CDD" id="cd06257">
    <property type="entry name" value="DnaJ"/>
    <property type="match status" value="1"/>
</dbReference>
<proteinExistence type="predicted"/>
<dbReference type="InterPro" id="IPR036869">
    <property type="entry name" value="J_dom_sf"/>
</dbReference>
<dbReference type="InterPro" id="IPR043472">
    <property type="entry name" value="Macro_dom-like"/>
</dbReference>
<dbReference type="GeneID" id="25299727"/>
<dbReference type="GO" id="GO:0140291">
    <property type="term" value="P:peptidyl-glutamate ADP-deribosylation"/>
    <property type="evidence" value="ECO:0007669"/>
    <property type="project" value="TreeGrafter"/>
</dbReference>
<dbReference type="HOGENOM" id="CLU_725692_0_0_1"/>
<gene>
    <name evidence="2" type="ORF">Z517_00237</name>
</gene>
<name>A0A0D2HK17_9EURO</name>
<evidence type="ECO:0000313" key="3">
    <source>
        <dbReference type="Proteomes" id="UP000053029"/>
    </source>
</evidence>
<protein>
    <submittedName>
        <fullName evidence="2">Uncharacterized protein</fullName>
    </submittedName>
</protein>
<reference evidence="2 3" key="1">
    <citation type="submission" date="2015-01" db="EMBL/GenBank/DDBJ databases">
        <title>The Genome Sequence of Fonsecaea pedrosoi CBS 271.37.</title>
        <authorList>
            <consortium name="The Broad Institute Genomics Platform"/>
            <person name="Cuomo C."/>
            <person name="de Hoog S."/>
            <person name="Gorbushina A."/>
            <person name="Stielow B."/>
            <person name="Teixiera M."/>
            <person name="Abouelleil A."/>
            <person name="Chapman S.B."/>
            <person name="Priest M."/>
            <person name="Young S.K."/>
            <person name="Wortman J."/>
            <person name="Nusbaum C."/>
            <person name="Birren B."/>
        </authorList>
    </citation>
    <scope>NUCLEOTIDE SEQUENCE [LARGE SCALE GENOMIC DNA]</scope>
    <source>
        <strain evidence="2 3">CBS 271.37</strain>
    </source>
</reference>
<dbReference type="PANTHER" id="PTHR12521:SF0">
    <property type="entry name" value="ADP-RIBOSE GLYCOHYDROLASE OARD1"/>
    <property type="match status" value="1"/>
</dbReference>
<sequence>MDLNDPIEYYRILGLPKDASLEQLDARYFELIEYWTTKDGKKHNVESELELNFIDQAYMALLSKFLGDGEELRQRATRTYTMKDVLQGQDRIVKSCLDDGDMWSPPPEERSPSLELEDISDRLRRELSEQVLENDLGIEPGFSISDLAGELHHAPDRAVIVHAVNCQGVWGYGVALYLKGLYPEAFRIYEAHCEVASRPYDLIGTCLLIPPQPLDYEQEIMIRLKGTDKTIPTGESIFRPRRWIACLFTSIGYGKRNMKTNNPGKDSEINIINNTRMALEDLRVQLEAFGPSNFNPKTAWKTDGDKPGEIWSPKFNSGAFGVDWEDTRMLISEEFDGFERPWTVVEKPSNGEHGSSVGEDKNEVAIRGMQSHSKGDS</sequence>
<evidence type="ECO:0000256" key="1">
    <source>
        <dbReference type="SAM" id="MobiDB-lite"/>
    </source>
</evidence>
<dbReference type="Proteomes" id="UP000053029">
    <property type="component" value="Unassembled WGS sequence"/>
</dbReference>
<keyword evidence="3" id="KW-1185">Reference proteome</keyword>
<dbReference type="InterPro" id="IPR050892">
    <property type="entry name" value="ADP-ribose_metab_enzymes"/>
</dbReference>
<dbReference type="STRING" id="1442368.A0A0D2HK17"/>
<dbReference type="EMBL" id="KN846969">
    <property type="protein sequence ID" value="KIW84849.1"/>
    <property type="molecule type" value="Genomic_DNA"/>
</dbReference>
<dbReference type="AlphaFoldDB" id="A0A0D2HK17"/>
<dbReference type="SUPFAM" id="SSF52949">
    <property type="entry name" value="Macro domain-like"/>
    <property type="match status" value="1"/>
</dbReference>
<dbReference type="Gene3D" id="3.40.220.10">
    <property type="entry name" value="Leucine Aminopeptidase, subunit E, domain 1"/>
    <property type="match status" value="1"/>
</dbReference>
<accession>A0A0D2HK17</accession>
<organism evidence="2 3">
    <name type="scientific">Fonsecaea pedrosoi CBS 271.37</name>
    <dbReference type="NCBI Taxonomy" id="1442368"/>
    <lineage>
        <taxon>Eukaryota</taxon>
        <taxon>Fungi</taxon>
        <taxon>Dikarya</taxon>
        <taxon>Ascomycota</taxon>
        <taxon>Pezizomycotina</taxon>
        <taxon>Eurotiomycetes</taxon>
        <taxon>Chaetothyriomycetidae</taxon>
        <taxon>Chaetothyriales</taxon>
        <taxon>Herpotrichiellaceae</taxon>
        <taxon>Fonsecaea</taxon>
    </lineage>
</organism>
<dbReference type="OrthoDB" id="2155246at2759"/>